<evidence type="ECO:0000256" key="1">
    <source>
        <dbReference type="SAM" id="MobiDB-lite"/>
    </source>
</evidence>
<feature type="region of interest" description="Disordered" evidence="1">
    <location>
        <begin position="1013"/>
        <end position="1041"/>
    </location>
</feature>
<evidence type="ECO:0000313" key="3">
    <source>
        <dbReference type="EMBL" id="SEQ14439.1"/>
    </source>
</evidence>
<dbReference type="PANTHER" id="PTHR12338:SF5">
    <property type="entry name" value="ANTIGEN 43-RELATED"/>
    <property type="match status" value="1"/>
</dbReference>
<reference evidence="3 4" key="1">
    <citation type="submission" date="2016-10" db="EMBL/GenBank/DDBJ databases">
        <authorList>
            <person name="de Groot N.N."/>
        </authorList>
    </citation>
    <scope>NUCLEOTIDE SEQUENCE [LARGE SCALE GENOMIC DNA]</scope>
    <source>
        <strain evidence="3 4">DSM 25927</strain>
    </source>
</reference>
<feature type="domain" description="Filamentous haemagglutinin FhaB/tRNA nuclease CdiA-like TPS" evidence="2">
    <location>
        <begin position="153"/>
        <end position="274"/>
    </location>
</feature>
<dbReference type="PANTHER" id="PTHR12338">
    <property type="entry name" value="AUTOTRANSPORTER"/>
    <property type="match status" value="1"/>
</dbReference>
<dbReference type="Pfam" id="PF05860">
    <property type="entry name" value="TPS"/>
    <property type="match status" value="1"/>
</dbReference>
<dbReference type="Pfam" id="PF12545">
    <property type="entry name" value="DUF3739"/>
    <property type="match status" value="1"/>
</dbReference>
<dbReference type="InterPro" id="IPR011050">
    <property type="entry name" value="Pectin_lyase_fold/virulence"/>
</dbReference>
<feature type="region of interest" description="Disordered" evidence="1">
    <location>
        <begin position="497"/>
        <end position="518"/>
    </location>
</feature>
<feature type="compositionally biased region" description="Gly residues" evidence="1">
    <location>
        <begin position="1450"/>
        <end position="1466"/>
    </location>
</feature>
<dbReference type="STRING" id="489703.SAMN04488038_10488"/>
<dbReference type="Proteomes" id="UP000199233">
    <property type="component" value="Unassembled WGS sequence"/>
</dbReference>
<dbReference type="InterPro" id="IPR008638">
    <property type="entry name" value="FhaB/CdiA-like_TPS"/>
</dbReference>
<dbReference type="InterPro" id="IPR012334">
    <property type="entry name" value="Pectin_lyas_fold"/>
</dbReference>
<dbReference type="SUPFAM" id="SSF51126">
    <property type="entry name" value="Pectin lyase-like"/>
    <property type="match status" value="1"/>
</dbReference>
<feature type="compositionally biased region" description="Polar residues" evidence="1">
    <location>
        <begin position="70"/>
        <end position="86"/>
    </location>
</feature>
<feature type="region of interest" description="Disordered" evidence="1">
    <location>
        <begin position="1448"/>
        <end position="1470"/>
    </location>
</feature>
<dbReference type="SMART" id="SM00912">
    <property type="entry name" value="Haemagg_act"/>
    <property type="match status" value="1"/>
</dbReference>
<organism evidence="3 4">
    <name type="scientific">Solimonas aquatica</name>
    <dbReference type="NCBI Taxonomy" id="489703"/>
    <lineage>
        <taxon>Bacteria</taxon>
        <taxon>Pseudomonadati</taxon>
        <taxon>Pseudomonadota</taxon>
        <taxon>Gammaproteobacteria</taxon>
        <taxon>Nevskiales</taxon>
        <taxon>Nevskiaceae</taxon>
        <taxon>Solimonas</taxon>
    </lineage>
</organism>
<dbReference type="NCBIfam" id="TIGR01901">
    <property type="entry name" value="adhes_NPXG"/>
    <property type="match status" value="1"/>
</dbReference>
<dbReference type="OrthoDB" id="218680at2"/>
<dbReference type="InterPro" id="IPR021026">
    <property type="entry name" value="Filamn_hemagglutn_DUF3739"/>
</dbReference>
<dbReference type="InterPro" id="IPR050909">
    <property type="entry name" value="Bact_Autotransporter_VF"/>
</dbReference>
<dbReference type="Gene3D" id="2.160.20.10">
    <property type="entry name" value="Single-stranded right-handed beta-helix, Pectin lyase-like"/>
    <property type="match status" value="1"/>
</dbReference>
<evidence type="ECO:0000259" key="2">
    <source>
        <dbReference type="SMART" id="SM00912"/>
    </source>
</evidence>
<keyword evidence="4" id="KW-1185">Reference proteome</keyword>
<feature type="compositionally biased region" description="Basic and acidic residues" evidence="1">
    <location>
        <begin position="497"/>
        <end position="509"/>
    </location>
</feature>
<feature type="region of interest" description="Disordered" evidence="1">
    <location>
        <begin position="70"/>
        <end position="89"/>
    </location>
</feature>
<accession>A0A1H9DLY7</accession>
<evidence type="ECO:0000313" key="4">
    <source>
        <dbReference type="Proteomes" id="UP000199233"/>
    </source>
</evidence>
<sequence length="4111" mass="418260">MKRPDRQQRRPGLWPLSAQGRMRRIALLGLLGAPSLLQATPALAGASIGSAAWFAQMHAGSAAQNQIPATRSPTTAVLQSGASTPDQALKSADRSLSNLRAALDGIAAEKQRQLAAAQQLSLEAPAVPDGLTAGGLVPSKIEVPQASGSAGCASAAQCIWVNAEAPTQAVQDGRTTVTVAQTADKAVLTWDSFNVGAHTTLHIDQHAGTQSDGKNDWIALNRVRPGVEASVVQGTIKAEGAVYILNQNGVLFDAGSRIDTHSLLVSTLPLYLRTGEQKLRDLSDEALAYSNTQFLKYGLLSTDPNSAIGGVLGLNARGGATLPLAAADALSLALPGDVTVARGAQLSIRDDGFGLIAAPNVHVAGVLDAADSQLALVAGVGVEVSRPDSSQSSRRFVVNSVGRIVDASHGNAELTPLFTIDNSGLISALRGGVSLIGSRVLQDGVIEASTSVARAGYIDIIAADGYDEQSQRYQRYGYAGFSGRSLTTVLPDEGKSGVFDHDAADDTPDKTNSSASADAQFAPQGLNVKASAIVLDSGALLEAPGQNVNLTAVAEDSSLLKSTVDASEGVAGRLYIAPGASIDVSGLADIEVPLSEVLISVPRIGLNELADSPLQRSGPLFGSSLVFDSRDSGTRSDGVSWVGTPLANLLGYVENVSRGVRELLVNGGNLKLLGNEVIADIGSQLNLAGGYLHYDAGYSNATRLVTASGGVVDIAHADPNVRYVGFAGQAVEQHPRWNISEVYINPLLSGKGLVYEEADIGGGNAGSLTVFGQTTSLIAGSVDAHAVSGRRQLDNGGISLGGTLQWGGNFSGQLFPGLNTVSGGPSYAVVSQLDSALLRGVDARSPAFERGGDASDTGDVAWWTPVSAKLIRDSGASVVKIIADQAGATTMGGEIKVAEDAQLSVAPGGSAKGDNGLSISAARIEMVASRIDVEGQLSAPSGRINLLSTGQTYLEGASVLETEGDVVPGDIVLGDKARLSARGLLINDTDLDQQQAHGSAYLNGGSVTLSTLQSSFVTDPGSPAVEPDPNNPDDTGTPEVPPTVANLTGAIVLNSGSVIDVMSGLRVQQNGRLQRSSDGVILGSGGSIALSTYLLNGAPFGRVGGPALPSTLLDEVGHIELGGALYGYGFQRGGRLALRAPGIVIDGSTGSDAQGTLAIDPALFSAGGRDAGGRPVPGGFADFRLDAVYDAGIASNTRVLVSPQQWLLSGAEDAIPALRSIGSGSDLLQLARAGAITIGRLDAFHTRSASFALYAGDYLNWVGGESGGIFVPPSLLDEGGDPLATGSVLIDTAATLAIEPRSSVVIASHNRVTLLGSIIDHGGSVTLSVDTASGGYHNNPSGGADSSAGILNPYTSDDKWVLLGAESLIDVSGTTLYDTTTAPAGSGMIPVGEVIDGGSVTLSADTGYVIALSCADTQDCSGSSSTGNTGSASTGTAAGSNAVIPKFGSNDGGSGGSGGSSSGGNTGSSDGNRTAALIDVSGASGYVGILQPCLRLADATLIASDAGAIRIGAGSGLYFDGSLLGQAGGAGAQGGSLSVVALNPRVAPDSGYAGAQRLVLSATAPTLPERFLDFSARQTVGADGILYFSTDRLDGSGIAALSLGSDPQLSDTPVPIDINSSLSLSLARSLSLNTLVFSARPPVPEHGHIKPIEVSLSAPYVALHGYSASADSYDSFENITVPGLPETRQPLSSLSISAQDFDIGGQLAIENYKDVALNASGDVRFYTPAAYSSFNTGNGNYKTLPGVLLIGGSLTLTANRIYPASGQTQLLIADNHLRRSDLELIIRPTEKDPDTGEPLTTFGTLYQASDATITFKQSGGSSVAPYSVGGSLVVTAKQIEQDGTIYAPGGSIQLGIANDHILEGVDDDEQVFNYSLFPYFRSSIPTVQLDAVYHYDDLVYQDPTDTRQAVLQDQPLITQVALETITSKVSFGAGSRTSVSLAGLTLPYGQTVDGLNLVYNPSGDSHAQLSDLKQSPDKRIGVVGGSIDVKSGAVLDVSGGGELFASEWVAGTGGTRNVLASSSTSFAGGVEHQLSLYPDARQVYAIVPGYSGLAPYDPALLSGDLARDPLVGQAVYLSGIAGLPAGTYTLLPGAYAVLPGAYRLVQDTATQDVIASISNKTLADGSLQVAGYFVDQLSGARSAHSSNFLLQSAAVWGQYSEYHYTSLNHYFTAQQSAGALPLAAPADAGTLALSTLTQLSLSGALQAAPVSGYKGVDLQIAAPQIVVGDGSALGGALSLDAAWLSGLHARRLLLGALSGSTADGIEELYVGADKVTVANSAARPLQAAEIVLVARGESAGDGVQIGQQALLRSEGAATGRRGYQLSIGGAGTIQHQTSDPDDGTLSDDEPIEQDVSGDGAFLQLSVNQINVPVRLLVTGLDGPEGLAKGSTNIVAGATLGGAGSLTLDATGGLAIADSAQLKVQSLGLNSADIAVADRSSLSGDYGVLIGPALQRQLAQIGLVQLNATQAIHFIGDAQLRALDTLELNSPELISDGGHATLSSGTLILANNLDSAAGYGSGGTGQLTAQVSRLEFFGDHSLTGSRMGFDGFAQLSLNAGSELRAVGSGSLLLGGSDLLLQAPVFNLGNASALRIEDAGLLQATRSSTSQVPAGGVGGSLGVTARRIDWNAPLAAQAGRISLSASEDLRLGAQAQLDARGSRFIAYDQTLPLSAGSIQLASGSGALSLAAGATLDVSADASGGDAGAIALSSAGNAVSLQGQLRGARGSSGAGASFSLDSRSAVALDGVADALAGSGIDGAIRVRSGSGDLSLGADRQLRAQSVQLIADGGDLDLAGRIDARGADGGSIAAYAQHALRITGSLLAAGGAQGKGGRIDLGVGASGDGRSDALLGYQSYDAAQAGRVQLADTALLDVSGSAGRVRLRVPLLADGSVPLSVADGATLLGASTPELEIYARWDAADSSSGALHFNGRVDPANSGDAGRFFRDTLVHYVQSPVWQLDQRNGQAQHWLARAGIELRNSSALIDGGDITIASNWNLASGHFDAQGRPVLDLRTNDLAPVISLRASGDLRVQASISDGFFQSANPFNPTQPDDLAHDVAASASASNPLPLATASLLGLQADGRPYDSASLRLVAGADTGSADPLALLASSGKGSVVLSGHQSAASNAAGNEGRMLATPTMIRTGVGSIEIAAARDLLLSDSVAPGVIYTAGYANTDGLVRPGNAGLLSVVDGQAPVIDTGKVQPRGAGDLDIAVGGSIRAPLQITDDGTRTGVAGANLTQWWWPWMQDSCLLTQSGCTGSREASSINFGMFDQGVLSAGGDVRIRAGGDIQGLSVSLPSTWTKQAGADERGIGGGDLQLSAGGDVLGGSYFVAKGEGHLRAGGVFGNSDAAPLLALQDAQLKVEAAAGLNVGGIFNPSYLFTNFDANAYSAASAVSLRSAAGAVVLGSAAVIPGADYGGSSVLGRGDAFILPAHLSIAAANGTLSLRRGGELFPAADGQLELYAQDSISLLGRANNGERLGLLDLDAALLPSIDSPLSSSAVPASGSFIQQDGLSNFLLRDPGLLHAHDPQPLRLYSVAGSILNGYRLSVTAGSEAFPGYEAGAGDNGMRISVFKPAQIRAGLDIVNLWFSGQNFYSSDITSIIAGRDLLDPPLQQSKFVPVIELGGPGSLAVSAGRNLGPLTSAGDARSDGYLFKGSEQFPGIRSIGNSNNLYLDRDGADIDVAYGVGPGIAIDAFAAQYLDPAVLHDPLNPQDKLGTPDYTQALLAFVRETLLDAQRRDGVDRSVQLGALDASLAWQIFSALPQAQRQRFVSASFLDLLNQVGLDYNAVTRKVYDRSHPQGVQYSADNILYAGQYGRGYRAIDTLFPGQWGYTQNALDGSRNGALALRSTGTLDMRGSTIQSRYGGSIDILGPGGPILVGSAGAPPFTAETGNTAAVGPSSQGVLALQAGSVRVFTDQSVLLAQSRIFTQQGGDVLIWSSNGDINAGKGAKTSSEVPPLRFACDDDLFCTVDTASQVSGAGIAALQSVPGEPAGSANLIAPVGTVDAGDAGIRVSGSLNVAAAQVANADNIQVSGAKIGVPSAAVDSSAMSVAGAVSSAVAQSAEQAGASQKRRDTELELFVEILSPVDSGSDCTEQDRKQGACGHGG</sequence>
<dbReference type="EMBL" id="FOFS01000004">
    <property type="protein sequence ID" value="SEQ14439.1"/>
    <property type="molecule type" value="Genomic_DNA"/>
</dbReference>
<proteinExistence type="predicted"/>
<dbReference type="RefSeq" id="WP_093283446.1">
    <property type="nucleotide sequence ID" value="NZ_FOFS01000004.1"/>
</dbReference>
<name>A0A1H9DLY7_9GAMM</name>
<feature type="region of interest" description="Disordered" evidence="1">
    <location>
        <begin position="4092"/>
        <end position="4111"/>
    </location>
</feature>
<gene>
    <name evidence="3" type="ORF">SAMN04488038_10488</name>
</gene>
<protein>
    <submittedName>
        <fullName evidence="3">Filamentous hemagglutinin family N-terminal domain-containing protein</fullName>
    </submittedName>
</protein>